<accession>A0A3M6TRE9</accession>
<dbReference type="AlphaFoldDB" id="A0A3M6TRE9"/>
<dbReference type="EMBL" id="RCHS01003081">
    <property type="protein sequence ID" value="RMX43993.1"/>
    <property type="molecule type" value="Genomic_DNA"/>
</dbReference>
<protein>
    <submittedName>
        <fullName evidence="2">Uncharacterized protein</fullName>
    </submittedName>
</protein>
<sequence length="315" mass="34855">MKTSIIASFSLLLFFAVLRTSQAHLRERREASPEITVTLKLDWNVTALGKPIPPSYTTMVPNGTVVMDIMNKAAAEDKEGPFNLYESTYYAGLGYLITTINGTGHSQNTNSYWYKYDEENVVSIPCGGDSYVPHNGSTILFRFTADPYPNNNKSANGYCVSHSTPSQEPPSAITVTIGMEWNTDVVKKSIPAPYTTKVASNTNLKEIINKAADKNPKGPFNKYSTTYYGGQGHFITAMNGTKEDSKTDSYWMIYDKKAKKLFKPFVDQYKPQDGSTTILKLITGQEPDLSCGCNLTGMGLVVLCLLISVETLWFC</sequence>
<dbReference type="PANTHER" id="PTHR10559">
    <property type="entry name" value="TRANSCOBALAMIN-1/GASTRIC INTRINSIC FACTOR"/>
    <property type="match status" value="1"/>
</dbReference>
<dbReference type="OrthoDB" id="6084164at2759"/>
<keyword evidence="1" id="KW-0732">Signal</keyword>
<keyword evidence="3" id="KW-1185">Reference proteome</keyword>
<dbReference type="Gene3D" id="2.170.130.30">
    <property type="match status" value="2"/>
</dbReference>
<proteinExistence type="predicted"/>
<evidence type="ECO:0000313" key="3">
    <source>
        <dbReference type="Proteomes" id="UP000275408"/>
    </source>
</evidence>
<comment type="caution">
    <text evidence="2">The sequence shown here is derived from an EMBL/GenBank/DDBJ whole genome shotgun (WGS) entry which is preliminary data.</text>
</comment>
<name>A0A3M6TRE9_POCDA</name>
<feature type="chain" id="PRO_5018170763" evidence="1">
    <location>
        <begin position="24"/>
        <end position="315"/>
    </location>
</feature>
<feature type="signal peptide" evidence="1">
    <location>
        <begin position="1"/>
        <end position="23"/>
    </location>
</feature>
<reference evidence="2 3" key="1">
    <citation type="journal article" date="2018" name="Sci. Rep.">
        <title>Comparative analysis of the Pocillopora damicornis genome highlights role of immune system in coral evolution.</title>
        <authorList>
            <person name="Cunning R."/>
            <person name="Bay R.A."/>
            <person name="Gillette P."/>
            <person name="Baker A.C."/>
            <person name="Traylor-Knowles N."/>
        </authorList>
    </citation>
    <scope>NUCLEOTIDE SEQUENCE [LARGE SCALE GENOMIC DNA]</scope>
    <source>
        <strain evidence="2">RSMAS</strain>
        <tissue evidence="2">Whole animal</tissue>
    </source>
</reference>
<organism evidence="2 3">
    <name type="scientific">Pocillopora damicornis</name>
    <name type="common">Cauliflower coral</name>
    <name type="synonym">Millepora damicornis</name>
    <dbReference type="NCBI Taxonomy" id="46731"/>
    <lineage>
        <taxon>Eukaryota</taxon>
        <taxon>Metazoa</taxon>
        <taxon>Cnidaria</taxon>
        <taxon>Anthozoa</taxon>
        <taxon>Hexacorallia</taxon>
        <taxon>Scleractinia</taxon>
        <taxon>Astrocoeniina</taxon>
        <taxon>Pocilloporidae</taxon>
        <taxon>Pocillopora</taxon>
    </lineage>
</organism>
<dbReference type="PANTHER" id="PTHR10559:SF18">
    <property type="entry name" value="TRANSCOBALAMIN II"/>
    <property type="match status" value="1"/>
</dbReference>
<gene>
    <name evidence="2" type="ORF">pdam_00023815</name>
</gene>
<evidence type="ECO:0000313" key="2">
    <source>
        <dbReference type="EMBL" id="RMX43993.1"/>
    </source>
</evidence>
<dbReference type="Proteomes" id="UP000275408">
    <property type="component" value="Unassembled WGS sequence"/>
</dbReference>
<dbReference type="InterPro" id="IPR051588">
    <property type="entry name" value="Cobalamin_Transport"/>
</dbReference>
<evidence type="ECO:0000256" key="1">
    <source>
        <dbReference type="SAM" id="SignalP"/>
    </source>
</evidence>